<keyword evidence="4" id="KW-0378">Hydrolase</keyword>
<dbReference type="AlphaFoldDB" id="A0A4R6C7Q4"/>
<dbReference type="EMBL" id="SDQG01000001">
    <property type="protein sequence ID" value="TDM18391.1"/>
    <property type="molecule type" value="Genomic_DNA"/>
</dbReference>
<dbReference type="RefSeq" id="WP_133418995.1">
    <property type="nucleotide sequence ID" value="NZ_JAXJTW010000029.1"/>
</dbReference>
<evidence type="ECO:0000313" key="11">
    <source>
        <dbReference type="Proteomes" id="UP000294865"/>
    </source>
</evidence>
<dbReference type="Gene3D" id="1.25.40.10">
    <property type="entry name" value="Tetratricopeptide repeat domain"/>
    <property type="match status" value="1"/>
</dbReference>
<keyword evidence="10" id="KW-0645">Protease</keyword>
<dbReference type="InterPro" id="IPR019734">
    <property type="entry name" value="TPR_rpt"/>
</dbReference>
<proteinExistence type="inferred from homology"/>
<dbReference type="GO" id="GO:0016020">
    <property type="term" value="C:membrane"/>
    <property type="evidence" value="ECO:0007669"/>
    <property type="project" value="UniProtKB-SubCell"/>
</dbReference>
<evidence type="ECO:0000256" key="2">
    <source>
        <dbReference type="ARBA" id="ARBA00009045"/>
    </source>
</evidence>
<dbReference type="PANTHER" id="PTHR43731">
    <property type="entry name" value="RHOMBOID PROTEASE"/>
    <property type="match status" value="1"/>
</dbReference>
<feature type="transmembrane region" description="Helical" evidence="8">
    <location>
        <begin position="266"/>
        <end position="287"/>
    </location>
</feature>
<protein>
    <submittedName>
        <fullName evidence="10">Rhomboid family intramembrane serine protease</fullName>
    </submittedName>
</protein>
<feature type="transmembrane region" description="Helical" evidence="8">
    <location>
        <begin position="318"/>
        <end position="337"/>
    </location>
</feature>
<dbReference type="SUPFAM" id="SSF48452">
    <property type="entry name" value="TPR-like"/>
    <property type="match status" value="1"/>
</dbReference>
<organism evidence="10 11">
    <name type="scientific">Macrococcoides canis</name>
    <dbReference type="NCBI Taxonomy" id="1855823"/>
    <lineage>
        <taxon>Bacteria</taxon>
        <taxon>Bacillati</taxon>
        <taxon>Bacillota</taxon>
        <taxon>Bacilli</taxon>
        <taxon>Bacillales</taxon>
        <taxon>Staphylococcaceae</taxon>
        <taxon>Macrococcoides</taxon>
    </lineage>
</organism>
<evidence type="ECO:0000256" key="3">
    <source>
        <dbReference type="ARBA" id="ARBA00022692"/>
    </source>
</evidence>
<dbReference type="InterPro" id="IPR011990">
    <property type="entry name" value="TPR-like_helical_dom_sf"/>
</dbReference>
<evidence type="ECO:0000313" key="10">
    <source>
        <dbReference type="EMBL" id="TDM18391.1"/>
    </source>
</evidence>
<feature type="domain" description="Peptidase S54 rhomboid" evidence="9">
    <location>
        <begin position="201"/>
        <end position="335"/>
    </location>
</feature>
<keyword evidence="3 8" id="KW-0812">Transmembrane</keyword>
<dbReference type="InterPro" id="IPR035952">
    <property type="entry name" value="Rhomboid-like_sf"/>
</dbReference>
<feature type="transmembrane region" description="Helical" evidence="8">
    <location>
        <begin position="203"/>
        <end position="221"/>
    </location>
</feature>
<feature type="transmembrane region" description="Helical" evidence="8">
    <location>
        <begin position="160"/>
        <end position="178"/>
    </location>
</feature>
<evidence type="ECO:0000256" key="5">
    <source>
        <dbReference type="ARBA" id="ARBA00022989"/>
    </source>
</evidence>
<dbReference type="InterPro" id="IPR050925">
    <property type="entry name" value="Rhomboid_protease_S54"/>
</dbReference>
<evidence type="ECO:0000256" key="6">
    <source>
        <dbReference type="ARBA" id="ARBA00023136"/>
    </source>
</evidence>
<comment type="caution">
    <text evidence="10">The sequence shown here is derived from an EMBL/GenBank/DDBJ whole genome shotgun (WGS) entry which is preliminary data.</text>
</comment>
<dbReference type="GO" id="GO:0006508">
    <property type="term" value="P:proteolysis"/>
    <property type="evidence" value="ECO:0007669"/>
    <property type="project" value="UniProtKB-KW"/>
</dbReference>
<dbReference type="InterPro" id="IPR022764">
    <property type="entry name" value="Peptidase_S54_rhomboid_dom"/>
</dbReference>
<feature type="transmembrane region" description="Helical" evidence="8">
    <location>
        <begin position="242"/>
        <end position="260"/>
    </location>
</feature>
<name>A0A4R6C7Q4_9STAP</name>
<gene>
    <name evidence="10" type="ORF">ETI04_02550</name>
</gene>
<keyword evidence="7" id="KW-0802">TPR repeat</keyword>
<sequence>MAYRYETMIEQKKIWKAIYEYTKYSDFEYFTHSEAEDDIWLINRKKGFIKRVIMKKETAQSTLFMVQKIMDHFNDIEDTAGQTINKFEIILVNQTNHFQDNMPNNIFIEQCNDKDDIKRLFGHPYRMLTGKSKDKAMNTYKRSVLNGNMIENAIRKFSPLTYLMMLLNVIIFIFTSIWQHTHKVELIIDKGGLTHFNFVHGDYYRIFTSIFIHFDLQHLLYNMMSLFIFGKLVEYLYKRWQYLCIYFIGGIIGNLISLTFDNVSISVGASGAICALIGALMSYLVFSGKFEKKFLVQTFIGILIFLIASAIFENVNHYAHFGGLFGGLFIASMFFIYRFNKKYFYYMALGLIVILGLLVINIFSEREHHIYNEYAKQYLLEGKDSESIDIIRKTIDKGYQNDETYVIYGLWKTKDESLSNGLLVWLDALKKYPDSEQLNFQLALAYRAMDDYQKAEKYIDRTIAINEKEDYIKLKKEIQEFR</sequence>
<dbReference type="Gene3D" id="1.20.1540.10">
    <property type="entry name" value="Rhomboid-like"/>
    <property type="match status" value="1"/>
</dbReference>
<feature type="transmembrane region" description="Helical" evidence="8">
    <location>
        <begin position="344"/>
        <end position="363"/>
    </location>
</feature>
<feature type="transmembrane region" description="Helical" evidence="8">
    <location>
        <begin position="294"/>
        <end position="312"/>
    </location>
</feature>
<comment type="similarity">
    <text evidence="2">Belongs to the peptidase S54 family.</text>
</comment>
<dbReference type="PROSITE" id="PS50005">
    <property type="entry name" value="TPR"/>
    <property type="match status" value="1"/>
</dbReference>
<evidence type="ECO:0000256" key="7">
    <source>
        <dbReference type="PROSITE-ProRule" id="PRU00339"/>
    </source>
</evidence>
<dbReference type="SUPFAM" id="SSF144091">
    <property type="entry name" value="Rhomboid-like"/>
    <property type="match status" value="1"/>
</dbReference>
<comment type="subcellular location">
    <subcellularLocation>
        <location evidence="1">Membrane</location>
        <topology evidence="1">Multi-pass membrane protein</topology>
    </subcellularLocation>
</comment>
<feature type="repeat" description="TPR" evidence="7">
    <location>
        <begin position="436"/>
        <end position="469"/>
    </location>
</feature>
<dbReference type="PANTHER" id="PTHR43731:SF14">
    <property type="entry name" value="PRESENILIN-ASSOCIATED RHOMBOID-LIKE PROTEIN, MITOCHONDRIAL"/>
    <property type="match status" value="1"/>
</dbReference>
<reference evidence="10 11" key="1">
    <citation type="submission" date="2019-01" db="EMBL/GenBank/DDBJ databases">
        <title>Draft genome sequences of Macrococcus caseolyticus, Macrococcus canis, Macrococcus bohemicus and Macrococcus goetzii.</title>
        <authorList>
            <person name="Mazhar S."/>
            <person name="Altermann E."/>
            <person name="Hill C."/>
            <person name="Mcauliffe O."/>
        </authorList>
    </citation>
    <scope>NUCLEOTIDE SEQUENCE [LARGE SCALE GENOMIC DNA]</scope>
    <source>
        <strain evidence="10 11">DPC7162</strain>
    </source>
</reference>
<keyword evidence="6 8" id="KW-0472">Membrane</keyword>
<accession>A0A4R6C7Q4</accession>
<keyword evidence="5 8" id="KW-1133">Transmembrane helix</keyword>
<evidence type="ECO:0000256" key="4">
    <source>
        <dbReference type="ARBA" id="ARBA00022801"/>
    </source>
</evidence>
<evidence type="ECO:0000256" key="1">
    <source>
        <dbReference type="ARBA" id="ARBA00004141"/>
    </source>
</evidence>
<dbReference type="GO" id="GO:0004252">
    <property type="term" value="F:serine-type endopeptidase activity"/>
    <property type="evidence" value="ECO:0007669"/>
    <property type="project" value="InterPro"/>
</dbReference>
<evidence type="ECO:0000256" key="8">
    <source>
        <dbReference type="SAM" id="Phobius"/>
    </source>
</evidence>
<dbReference type="Proteomes" id="UP000294865">
    <property type="component" value="Unassembled WGS sequence"/>
</dbReference>
<evidence type="ECO:0000259" key="9">
    <source>
        <dbReference type="Pfam" id="PF01694"/>
    </source>
</evidence>
<dbReference type="Pfam" id="PF01694">
    <property type="entry name" value="Rhomboid"/>
    <property type="match status" value="1"/>
</dbReference>